<dbReference type="RefSeq" id="XP_002171909.1">
    <property type="nucleotide sequence ID" value="XM_002171873.2"/>
</dbReference>
<dbReference type="Gene3D" id="3.40.50.1370">
    <property type="entry name" value="Aspartate/ornithine carbamoyltransferase"/>
    <property type="match status" value="2"/>
</dbReference>
<accession>B6JW65</accession>
<dbReference type="PANTHER" id="PTHR45753">
    <property type="entry name" value="ORNITHINE CARBAMOYLTRANSFERASE, MITOCHONDRIAL"/>
    <property type="match status" value="1"/>
</dbReference>
<evidence type="ECO:0000256" key="1">
    <source>
        <dbReference type="ARBA" id="ARBA00004975"/>
    </source>
</evidence>
<evidence type="ECO:0000256" key="2">
    <source>
        <dbReference type="ARBA" id="ARBA00007805"/>
    </source>
</evidence>
<evidence type="ECO:0000256" key="6">
    <source>
        <dbReference type="ARBA" id="ARBA00022679"/>
    </source>
</evidence>
<dbReference type="GO" id="GO:0016597">
    <property type="term" value="F:amino acid binding"/>
    <property type="evidence" value="ECO:0007669"/>
    <property type="project" value="InterPro"/>
</dbReference>
<keyword evidence="6 7" id="KW-0808">Transferase</keyword>
<dbReference type="Pfam" id="PF00185">
    <property type="entry name" value="OTCace"/>
    <property type="match status" value="1"/>
</dbReference>
<dbReference type="HOGENOM" id="CLU_043846_3_0_1"/>
<evidence type="ECO:0000313" key="11">
    <source>
        <dbReference type="JaponicusDB" id="SJAG_00635"/>
    </source>
</evidence>
<dbReference type="JaponicusDB" id="SJAG_00635">
    <property type="gene designation" value="arg3"/>
</dbReference>
<dbReference type="OrthoDB" id="10252326at2759"/>
<dbReference type="GO" id="GO:0005829">
    <property type="term" value="C:cytosol"/>
    <property type="evidence" value="ECO:0007669"/>
    <property type="project" value="EnsemblFungi"/>
</dbReference>
<dbReference type="OMA" id="DGNNVCN"/>
<dbReference type="GO" id="GO:0005739">
    <property type="term" value="C:mitochondrion"/>
    <property type="evidence" value="ECO:0000318"/>
    <property type="project" value="GO_Central"/>
</dbReference>
<keyword evidence="12" id="KW-1185">Reference proteome</keyword>
<dbReference type="VEuPathDB" id="FungiDB:SJAG_00635"/>
<dbReference type="SUPFAM" id="SSF53671">
    <property type="entry name" value="Aspartate/ornithine carbamoyltransferase"/>
    <property type="match status" value="1"/>
</dbReference>
<dbReference type="EC" id="2.1.3.3" evidence="3"/>
<dbReference type="NCBIfam" id="TIGR00658">
    <property type="entry name" value="orni_carb_tr"/>
    <property type="match status" value="1"/>
</dbReference>
<dbReference type="InterPro" id="IPR006130">
    <property type="entry name" value="Asp/Orn_carbamoylTrfase"/>
</dbReference>
<proteinExistence type="inferred from homology"/>
<feature type="domain" description="Aspartate/ornithine carbamoyltransferase Asp/Orn-binding" evidence="8">
    <location>
        <begin position="162"/>
        <end position="313"/>
    </location>
</feature>
<dbReference type="AlphaFoldDB" id="B6JW65"/>
<evidence type="ECO:0000256" key="3">
    <source>
        <dbReference type="ARBA" id="ARBA00013007"/>
    </source>
</evidence>
<dbReference type="GO" id="GO:1903269">
    <property type="term" value="C:ornithine carbamoyltransferase inhibitor complex"/>
    <property type="evidence" value="ECO:0007669"/>
    <property type="project" value="EnsemblFungi"/>
</dbReference>
<reference evidence="10 12" key="1">
    <citation type="journal article" date="2011" name="Science">
        <title>Comparative functional genomics of the fission yeasts.</title>
        <authorList>
            <person name="Rhind N."/>
            <person name="Chen Z."/>
            <person name="Yassour M."/>
            <person name="Thompson D.A."/>
            <person name="Haas B.J."/>
            <person name="Habib N."/>
            <person name="Wapinski I."/>
            <person name="Roy S."/>
            <person name="Lin M.F."/>
            <person name="Heiman D.I."/>
            <person name="Young S.K."/>
            <person name="Furuya K."/>
            <person name="Guo Y."/>
            <person name="Pidoux A."/>
            <person name="Chen H.M."/>
            <person name="Robbertse B."/>
            <person name="Goldberg J.M."/>
            <person name="Aoki K."/>
            <person name="Bayne E.H."/>
            <person name="Berlin A.M."/>
            <person name="Desjardins C.A."/>
            <person name="Dobbs E."/>
            <person name="Dukaj L."/>
            <person name="Fan L."/>
            <person name="FitzGerald M.G."/>
            <person name="French C."/>
            <person name="Gujja S."/>
            <person name="Hansen K."/>
            <person name="Keifenheim D."/>
            <person name="Levin J.Z."/>
            <person name="Mosher R.A."/>
            <person name="Mueller C.A."/>
            <person name="Pfiffner J."/>
            <person name="Priest M."/>
            <person name="Russ C."/>
            <person name="Smialowska A."/>
            <person name="Swoboda P."/>
            <person name="Sykes S.M."/>
            <person name="Vaughn M."/>
            <person name="Vengrova S."/>
            <person name="Yoder R."/>
            <person name="Zeng Q."/>
            <person name="Allshire R."/>
            <person name="Baulcombe D."/>
            <person name="Birren B.W."/>
            <person name="Brown W."/>
            <person name="Ekwall K."/>
            <person name="Kellis M."/>
            <person name="Leatherwood J."/>
            <person name="Levin H."/>
            <person name="Margalit H."/>
            <person name="Martienssen R."/>
            <person name="Nieduszynski C.A."/>
            <person name="Spatafora J.W."/>
            <person name="Friedman N."/>
            <person name="Dalgaard J.Z."/>
            <person name="Baumann P."/>
            <person name="Niki H."/>
            <person name="Regev A."/>
            <person name="Nusbaum C."/>
        </authorList>
    </citation>
    <scope>NUCLEOTIDE SEQUENCE [LARGE SCALE GENOMIC DNA]</scope>
    <source>
        <strain evidence="12">yFS275 / FY16936</strain>
    </source>
</reference>
<dbReference type="PRINTS" id="PR00102">
    <property type="entry name" value="OTCASE"/>
</dbReference>
<dbReference type="InterPro" id="IPR036901">
    <property type="entry name" value="Asp/Orn_carbamoylTrfase_sf"/>
</dbReference>
<evidence type="ECO:0000256" key="5">
    <source>
        <dbReference type="ARBA" id="ARBA00022605"/>
    </source>
</evidence>
<evidence type="ECO:0000259" key="8">
    <source>
        <dbReference type="Pfam" id="PF00185"/>
    </source>
</evidence>
<protein>
    <recommendedName>
        <fullName evidence="3">ornithine carbamoyltransferase</fullName>
        <ecNumber evidence="3">2.1.3.3</ecNumber>
    </recommendedName>
</protein>
<dbReference type="GeneID" id="7050675"/>
<dbReference type="InterPro" id="IPR002292">
    <property type="entry name" value="Orn/put_carbamltrans"/>
</dbReference>
<dbReference type="GO" id="GO:0042450">
    <property type="term" value="P:L-arginine biosynthetic process via ornithine"/>
    <property type="evidence" value="ECO:0000318"/>
    <property type="project" value="GO_Central"/>
</dbReference>
<dbReference type="PROSITE" id="PS00097">
    <property type="entry name" value="CARBAMOYLTRANSFERASE"/>
    <property type="match status" value="1"/>
</dbReference>
<dbReference type="Pfam" id="PF02729">
    <property type="entry name" value="OTCace_N"/>
    <property type="match status" value="1"/>
</dbReference>
<sequence length="323" mass="35858">MSVVKQIPRHFLSIRDITREELLRLVERSAEIKTAYKANYAARKPVALSGLEGQNVAMLFSKRSTRTRISVESATTCLGGNSLFLGKDDIQLGVNECMYDTARVISSMTSGIVARVNSYNDVATLAKHSSTPVINGLCDTFHPLQALADLLTIKETFGTFDNLKVAWVGDVNNVLHDMLIACAKLGIGAAVAKPKDVSIRTDILALIKEAAKEKNTKIEFKDDPKEAVKNADIVVTDTWVSMGQEAEKEQRLKQFAGYQVTEQIMELANKSGKFMHCMPRHPEEVTDEVFYGPRSLVFQEAENRKWTTIAALEAFFVNRGNIL</sequence>
<dbReference type="eggNOG" id="KOG1504">
    <property type="taxonomic scope" value="Eukaryota"/>
</dbReference>
<keyword evidence="5" id="KW-0028">Amino-acid biosynthesis</keyword>
<dbReference type="GO" id="GO:0004585">
    <property type="term" value="F:ornithine carbamoyltransferase activity"/>
    <property type="evidence" value="ECO:0000318"/>
    <property type="project" value="GO_Central"/>
</dbReference>
<evidence type="ECO:0000259" key="9">
    <source>
        <dbReference type="Pfam" id="PF02729"/>
    </source>
</evidence>
<evidence type="ECO:0000313" key="12">
    <source>
        <dbReference type="Proteomes" id="UP000001744"/>
    </source>
</evidence>
<dbReference type="PRINTS" id="PR00100">
    <property type="entry name" value="AOTCASE"/>
</dbReference>
<gene>
    <name evidence="11" type="primary">arg3</name>
    <name evidence="10" type="ORF">SJAG_00635</name>
</gene>
<comment type="pathway">
    <text evidence="1">Amino-acid biosynthesis; L-arginine biosynthesis; L-arginine from L-ornithine and carbamoyl phosphate: step 1/3.</text>
</comment>
<dbReference type="InterPro" id="IPR006131">
    <property type="entry name" value="Asp_carbamoyltransf_Asp/Orn-bd"/>
</dbReference>
<dbReference type="NCBIfam" id="NF001986">
    <property type="entry name" value="PRK00779.1"/>
    <property type="match status" value="1"/>
</dbReference>
<dbReference type="FunFam" id="3.40.50.1370:FF:000009">
    <property type="entry name" value="Ornithine carbamoyltransferase, mitochondrial"/>
    <property type="match status" value="1"/>
</dbReference>
<dbReference type="GO" id="GO:0019240">
    <property type="term" value="P:citrulline biosynthetic process"/>
    <property type="evidence" value="ECO:0000318"/>
    <property type="project" value="GO_Central"/>
</dbReference>
<organism evidence="10 12">
    <name type="scientific">Schizosaccharomyces japonicus (strain yFS275 / FY16936)</name>
    <name type="common">Fission yeast</name>
    <dbReference type="NCBI Taxonomy" id="402676"/>
    <lineage>
        <taxon>Eukaryota</taxon>
        <taxon>Fungi</taxon>
        <taxon>Dikarya</taxon>
        <taxon>Ascomycota</taxon>
        <taxon>Taphrinomycotina</taxon>
        <taxon>Schizosaccharomycetes</taxon>
        <taxon>Schizosaccharomycetales</taxon>
        <taxon>Schizosaccharomycetaceae</taxon>
        <taxon>Schizosaccharomyces</taxon>
    </lineage>
</organism>
<dbReference type="Proteomes" id="UP000001744">
    <property type="component" value="Unassembled WGS sequence"/>
</dbReference>
<evidence type="ECO:0000256" key="4">
    <source>
        <dbReference type="ARBA" id="ARBA00022571"/>
    </source>
</evidence>
<keyword evidence="4" id="KW-0055">Arginine biosynthesis</keyword>
<dbReference type="PANTHER" id="PTHR45753:SF3">
    <property type="entry name" value="ORNITHINE TRANSCARBAMYLASE, MITOCHONDRIAL"/>
    <property type="match status" value="1"/>
</dbReference>
<feature type="domain" description="Aspartate/ornithine carbamoyltransferase carbamoyl-P binding" evidence="9">
    <location>
        <begin position="9"/>
        <end position="155"/>
    </location>
</feature>
<evidence type="ECO:0000313" key="10">
    <source>
        <dbReference type="EMBL" id="EEB05616.1"/>
    </source>
</evidence>
<dbReference type="STRING" id="402676.B6JW65"/>
<dbReference type="EMBL" id="KE651166">
    <property type="protein sequence ID" value="EEB05616.1"/>
    <property type="molecule type" value="Genomic_DNA"/>
</dbReference>
<name>B6JW65_SCHJY</name>
<comment type="similarity">
    <text evidence="2">Belongs to the aspartate/ornithine carbamoyltransferase superfamily. OTCase family.</text>
</comment>
<dbReference type="InterPro" id="IPR006132">
    <property type="entry name" value="Asp/Orn_carbamoyltranf_P-bd"/>
</dbReference>
<evidence type="ECO:0000256" key="7">
    <source>
        <dbReference type="RuleBase" id="RU003634"/>
    </source>
</evidence>